<proteinExistence type="predicted"/>
<keyword evidence="3" id="KW-1185">Reference proteome</keyword>
<evidence type="ECO:0000313" key="2">
    <source>
        <dbReference type="EMBL" id="MFC4232255.1"/>
    </source>
</evidence>
<feature type="transmembrane region" description="Helical" evidence="1">
    <location>
        <begin position="32"/>
        <end position="52"/>
    </location>
</feature>
<organism evidence="2 3">
    <name type="scientific">Parasediminibacterium paludis</name>
    <dbReference type="NCBI Taxonomy" id="908966"/>
    <lineage>
        <taxon>Bacteria</taxon>
        <taxon>Pseudomonadati</taxon>
        <taxon>Bacteroidota</taxon>
        <taxon>Chitinophagia</taxon>
        <taxon>Chitinophagales</taxon>
        <taxon>Chitinophagaceae</taxon>
        <taxon>Parasediminibacterium</taxon>
    </lineage>
</organism>
<name>A0ABV8PZK1_9BACT</name>
<keyword evidence="1" id="KW-1133">Transmembrane helix</keyword>
<comment type="caution">
    <text evidence="2">The sequence shown here is derived from an EMBL/GenBank/DDBJ whole genome shotgun (WGS) entry which is preliminary data.</text>
</comment>
<sequence length="89" mass="10098">MSRKPSLLRCIVMDLLGTATYILPFLGESFDLIFAPISAVIYYFTFGGKLGIMGGTFNFIEEILPGTDIIPTFTITWLILRYKEKHTEE</sequence>
<protein>
    <submittedName>
        <fullName evidence="2">Uncharacterized protein</fullName>
    </submittedName>
</protein>
<evidence type="ECO:0000313" key="3">
    <source>
        <dbReference type="Proteomes" id="UP001595906"/>
    </source>
</evidence>
<dbReference type="RefSeq" id="WP_379014035.1">
    <property type="nucleotide sequence ID" value="NZ_JBHSDC010000019.1"/>
</dbReference>
<reference evidence="3" key="1">
    <citation type="journal article" date="2019" name="Int. J. Syst. Evol. Microbiol.">
        <title>The Global Catalogue of Microorganisms (GCM) 10K type strain sequencing project: providing services to taxonomists for standard genome sequencing and annotation.</title>
        <authorList>
            <consortium name="The Broad Institute Genomics Platform"/>
            <consortium name="The Broad Institute Genome Sequencing Center for Infectious Disease"/>
            <person name="Wu L."/>
            <person name="Ma J."/>
        </authorList>
    </citation>
    <scope>NUCLEOTIDE SEQUENCE [LARGE SCALE GENOMIC DNA]</scope>
    <source>
        <strain evidence="3">CECT 8010</strain>
    </source>
</reference>
<keyword evidence="1" id="KW-0472">Membrane</keyword>
<evidence type="ECO:0000256" key="1">
    <source>
        <dbReference type="SAM" id="Phobius"/>
    </source>
</evidence>
<gene>
    <name evidence="2" type="ORF">ACFOW1_10160</name>
</gene>
<dbReference type="EMBL" id="JBHSDC010000019">
    <property type="protein sequence ID" value="MFC4232255.1"/>
    <property type="molecule type" value="Genomic_DNA"/>
</dbReference>
<accession>A0ABV8PZK1</accession>
<dbReference type="Proteomes" id="UP001595906">
    <property type="component" value="Unassembled WGS sequence"/>
</dbReference>
<keyword evidence="1" id="KW-0812">Transmembrane</keyword>